<evidence type="ECO:0000313" key="3">
    <source>
        <dbReference type="Proteomes" id="UP000294933"/>
    </source>
</evidence>
<organism evidence="2 3">
    <name type="scientific">Rickenella mellea</name>
    <dbReference type="NCBI Taxonomy" id="50990"/>
    <lineage>
        <taxon>Eukaryota</taxon>
        <taxon>Fungi</taxon>
        <taxon>Dikarya</taxon>
        <taxon>Basidiomycota</taxon>
        <taxon>Agaricomycotina</taxon>
        <taxon>Agaricomycetes</taxon>
        <taxon>Hymenochaetales</taxon>
        <taxon>Rickenellaceae</taxon>
        <taxon>Rickenella</taxon>
    </lineage>
</organism>
<dbReference type="Proteomes" id="UP000294933">
    <property type="component" value="Unassembled WGS sequence"/>
</dbReference>
<evidence type="ECO:0000313" key="2">
    <source>
        <dbReference type="EMBL" id="TDL13630.1"/>
    </source>
</evidence>
<evidence type="ECO:0000256" key="1">
    <source>
        <dbReference type="SAM" id="SignalP"/>
    </source>
</evidence>
<feature type="chain" id="PRO_5021233603" evidence="1">
    <location>
        <begin position="22"/>
        <end position="146"/>
    </location>
</feature>
<name>A0A4Y7PGY3_9AGAM</name>
<accession>A0A4Y7PGY3</accession>
<protein>
    <submittedName>
        <fullName evidence="2">Uncharacterized protein</fullName>
    </submittedName>
</protein>
<keyword evidence="1" id="KW-0732">Signal</keyword>
<dbReference type="EMBL" id="ML170517">
    <property type="protein sequence ID" value="TDL13630.1"/>
    <property type="molecule type" value="Genomic_DNA"/>
</dbReference>
<keyword evidence="3" id="KW-1185">Reference proteome</keyword>
<dbReference type="AlphaFoldDB" id="A0A4Y7PGY3"/>
<feature type="signal peptide" evidence="1">
    <location>
        <begin position="1"/>
        <end position="21"/>
    </location>
</feature>
<dbReference type="OrthoDB" id="3064537at2759"/>
<reference evidence="2 3" key="1">
    <citation type="submission" date="2018-06" db="EMBL/GenBank/DDBJ databases">
        <title>A transcriptomic atlas of mushroom development highlights an independent origin of complex multicellularity.</title>
        <authorList>
            <consortium name="DOE Joint Genome Institute"/>
            <person name="Krizsan K."/>
            <person name="Almasi E."/>
            <person name="Merenyi Z."/>
            <person name="Sahu N."/>
            <person name="Viragh M."/>
            <person name="Koszo T."/>
            <person name="Mondo S."/>
            <person name="Kiss B."/>
            <person name="Balint B."/>
            <person name="Kues U."/>
            <person name="Barry K."/>
            <person name="Hegedus J.C."/>
            <person name="Henrissat B."/>
            <person name="Johnson J."/>
            <person name="Lipzen A."/>
            <person name="Ohm R."/>
            <person name="Nagy I."/>
            <person name="Pangilinan J."/>
            <person name="Yan J."/>
            <person name="Xiong Y."/>
            <person name="Grigoriev I.V."/>
            <person name="Hibbett D.S."/>
            <person name="Nagy L.G."/>
        </authorList>
    </citation>
    <scope>NUCLEOTIDE SEQUENCE [LARGE SCALE GENOMIC DNA]</scope>
    <source>
        <strain evidence="2 3">SZMC22713</strain>
    </source>
</reference>
<sequence>MSGSMLVQIFVAICLHPLTTANAVEDFSNLPVSQPWREVMDSIHTTNDIDVLPAYDINNVIPPVEHAVRLPGATVEPHLALICFFIASKGESGIVAEICKTNVLIPPGCVTTRGCLALKRKYSVRSYSTQYRPQGVNFLYVLVKFN</sequence>
<proteinExistence type="predicted"/>
<gene>
    <name evidence="2" type="ORF">BD410DRAFT_846760</name>
</gene>
<dbReference type="VEuPathDB" id="FungiDB:BD410DRAFT_846760"/>